<gene>
    <name evidence="2" type="ORF">K470DRAFT_262955</name>
</gene>
<evidence type="ECO:0000313" key="2">
    <source>
        <dbReference type="EMBL" id="KAF2862439.1"/>
    </source>
</evidence>
<keyword evidence="3" id="KW-1185">Reference proteome</keyword>
<name>A0A6A7C5W4_9PEZI</name>
<dbReference type="AlphaFoldDB" id="A0A6A7C5W4"/>
<evidence type="ECO:0000313" key="3">
    <source>
        <dbReference type="Proteomes" id="UP000799421"/>
    </source>
</evidence>
<reference evidence="2" key="1">
    <citation type="journal article" date="2020" name="Stud. Mycol.">
        <title>101 Dothideomycetes genomes: a test case for predicting lifestyles and emergence of pathogens.</title>
        <authorList>
            <person name="Haridas S."/>
            <person name="Albert R."/>
            <person name="Binder M."/>
            <person name="Bloem J."/>
            <person name="Labutti K."/>
            <person name="Salamov A."/>
            <person name="Andreopoulos B."/>
            <person name="Baker S."/>
            <person name="Barry K."/>
            <person name="Bills G."/>
            <person name="Bluhm B."/>
            <person name="Cannon C."/>
            <person name="Castanera R."/>
            <person name="Culley D."/>
            <person name="Daum C."/>
            <person name="Ezra D."/>
            <person name="Gonzalez J."/>
            <person name="Henrissat B."/>
            <person name="Kuo A."/>
            <person name="Liang C."/>
            <person name="Lipzen A."/>
            <person name="Lutzoni F."/>
            <person name="Magnuson J."/>
            <person name="Mondo S."/>
            <person name="Nolan M."/>
            <person name="Ohm R."/>
            <person name="Pangilinan J."/>
            <person name="Park H.-J."/>
            <person name="Ramirez L."/>
            <person name="Alfaro M."/>
            <person name="Sun H."/>
            <person name="Tritt A."/>
            <person name="Yoshinaga Y."/>
            <person name="Zwiers L.-H."/>
            <person name="Turgeon B."/>
            <person name="Goodwin S."/>
            <person name="Spatafora J."/>
            <person name="Crous P."/>
            <person name="Grigoriev I."/>
        </authorList>
    </citation>
    <scope>NUCLEOTIDE SEQUENCE</scope>
    <source>
        <strain evidence="2">CBS 480.64</strain>
    </source>
</reference>
<feature type="region of interest" description="Disordered" evidence="1">
    <location>
        <begin position="1"/>
        <end position="44"/>
    </location>
</feature>
<protein>
    <submittedName>
        <fullName evidence="2">Uncharacterized protein</fullName>
    </submittedName>
</protein>
<organism evidence="2 3">
    <name type="scientific">Piedraia hortae CBS 480.64</name>
    <dbReference type="NCBI Taxonomy" id="1314780"/>
    <lineage>
        <taxon>Eukaryota</taxon>
        <taxon>Fungi</taxon>
        <taxon>Dikarya</taxon>
        <taxon>Ascomycota</taxon>
        <taxon>Pezizomycotina</taxon>
        <taxon>Dothideomycetes</taxon>
        <taxon>Dothideomycetidae</taxon>
        <taxon>Capnodiales</taxon>
        <taxon>Piedraiaceae</taxon>
        <taxon>Piedraia</taxon>
    </lineage>
</organism>
<proteinExistence type="predicted"/>
<evidence type="ECO:0000256" key="1">
    <source>
        <dbReference type="SAM" id="MobiDB-lite"/>
    </source>
</evidence>
<accession>A0A6A7C5W4</accession>
<dbReference type="Proteomes" id="UP000799421">
    <property type="component" value="Unassembled WGS sequence"/>
</dbReference>
<sequence length="108" mass="12239">MSHHKQTPIYAPKLRHAHHLRSPPRNHSRSPSPAKGQQRRPLRLPGEVIGAITHHSFAQRDFVEIINLATDQQESGPGRYLMDKFKDYIRSIMGVTHIIGYGDLEALG</sequence>
<dbReference type="EMBL" id="MU005966">
    <property type="protein sequence ID" value="KAF2862439.1"/>
    <property type="molecule type" value="Genomic_DNA"/>
</dbReference>
<dbReference type="Gene3D" id="3.40.630.30">
    <property type="match status" value="1"/>
</dbReference>
<feature type="compositionally biased region" description="Basic residues" evidence="1">
    <location>
        <begin position="13"/>
        <end position="28"/>
    </location>
</feature>